<name>A0A1F5NEW2_9BACT</name>
<evidence type="ECO:0000313" key="2">
    <source>
        <dbReference type="Proteomes" id="UP000176547"/>
    </source>
</evidence>
<reference evidence="1 2" key="1">
    <citation type="journal article" date="2016" name="Nat. Commun.">
        <title>Thousands of microbial genomes shed light on interconnected biogeochemical processes in an aquifer system.</title>
        <authorList>
            <person name="Anantharaman K."/>
            <person name="Brown C.T."/>
            <person name="Hug L.A."/>
            <person name="Sharon I."/>
            <person name="Castelle C.J."/>
            <person name="Probst A.J."/>
            <person name="Thomas B.C."/>
            <person name="Singh A."/>
            <person name="Wilkins M.J."/>
            <person name="Karaoz U."/>
            <person name="Brodie E.L."/>
            <person name="Williams K.H."/>
            <person name="Hubbard S.S."/>
            <person name="Banfield J.F."/>
        </authorList>
    </citation>
    <scope>NUCLEOTIDE SEQUENCE [LARGE SCALE GENOMIC DNA]</scope>
</reference>
<evidence type="ECO:0000313" key="1">
    <source>
        <dbReference type="EMBL" id="OGE76123.1"/>
    </source>
</evidence>
<dbReference type="AlphaFoldDB" id="A0A1F5NEW2"/>
<dbReference type="EMBL" id="MFEG01000016">
    <property type="protein sequence ID" value="OGE76123.1"/>
    <property type="molecule type" value="Genomic_DNA"/>
</dbReference>
<gene>
    <name evidence="1" type="ORF">A3K06_00925</name>
</gene>
<organism evidence="1 2">
    <name type="scientific">Candidatus Doudnabacteria bacterium RIFCSPHIGHO2_01_52_17</name>
    <dbReference type="NCBI Taxonomy" id="1817820"/>
    <lineage>
        <taxon>Bacteria</taxon>
        <taxon>Candidatus Doudnaibacteriota</taxon>
    </lineage>
</organism>
<proteinExistence type="predicted"/>
<accession>A0A1F5NEW2</accession>
<dbReference type="Proteomes" id="UP000176547">
    <property type="component" value="Unassembled WGS sequence"/>
</dbReference>
<comment type="caution">
    <text evidence="1">The sequence shown here is derived from an EMBL/GenBank/DDBJ whole genome shotgun (WGS) entry which is preliminary data.</text>
</comment>
<sequence length="413" mass="42394">MTATGATTGNTVTETVSVSEGQTMTIASSGTLTVATDASSPSSGALLVGGASKVTVGELRVTALNENIDITGIHLDRTQVNGGQLNDEFSMVYLFDGTTQIAAIAPTTTAEITFENLDGKFVIPKGSTGKKLTVKVDTQDVTNNQGDGNVADSGDGVSFSVAQDKYQAKGVSSGTAIAAGSKSGTFTGEAFTVYRSVPTWAKLSLSSNTLVNSSGVPLFKFRLTADPKGDIGFYKASFALTTTTASVTALQLLEEPNTGSEVDLTADGGRLPNITLVSSTDGTGEHAIHILFQTNSGLGFGNGGIFRTVAAGTSKTYELRGTVANSVTGSTLSVAFRGDSQFGVLPAYPDCAGGATVGDQACTGIADAAKGKFVWSDLHWGNSSSTATNTEQWFNGFRVSGMPVTSTAELLTR</sequence>
<protein>
    <submittedName>
        <fullName evidence="1">Uncharacterized protein</fullName>
    </submittedName>
</protein>